<dbReference type="InterPro" id="IPR036113">
    <property type="entry name" value="Asp/Glu-ADT_sf_sub_c"/>
</dbReference>
<keyword evidence="1" id="KW-0547">Nucleotide-binding</keyword>
<dbReference type="Gene3D" id="1.10.20.60">
    <property type="entry name" value="Glu-tRNAGln amidotransferase C subunit, N-terminal domain"/>
    <property type="match status" value="1"/>
</dbReference>
<comment type="caution">
    <text evidence="2">The sequence shown here is derived from an EMBL/GenBank/DDBJ whole genome shotgun (WGS) entry which is preliminary data.</text>
</comment>
<comment type="catalytic activity">
    <reaction evidence="1">
        <text>L-glutamyl-tRNA(Gln) + L-glutamine + ATP + H2O = L-glutaminyl-tRNA(Gln) + L-glutamate + ADP + phosphate + H(+)</text>
        <dbReference type="Rhea" id="RHEA:17521"/>
        <dbReference type="Rhea" id="RHEA-COMP:9681"/>
        <dbReference type="Rhea" id="RHEA-COMP:9684"/>
        <dbReference type="ChEBI" id="CHEBI:15377"/>
        <dbReference type="ChEBI" id="CHEBI:15378"/>
        <dbReference type="ChEBI" id="CHEBI:29985"/>
        <dbReference type="ChEBI" id="CHEBI:30616"/>
        <dbReference type="ChEBI" id="CHEBI:43474"/>
        <dbReference type="ChEBI" id="CHEBI:58359"/>
        <dbReference type="ChEBI" id="CHEBI:78520"/>
        <dbReference type="ChEBI" id="CHEBI:78521"/>
        <dbReference type="ChEBI" id="CHEBI:456216"/>
    </reaction>
</comment>
<dbReference type="HAMAP" id="MF_00122">
    <property type="entry name" value="GatC"/>
    <property type="match status" value="1"/>
</dbReference>
<dbReference type="GO" id="GO:0006412">
    <property type="term" value="P:translation"/>
    <property type="evidence" value="ECO:0007669"/>
    <property type="project" value="UniProtKB-UniRule"/>
</dbReference>
<dbReference type="GO" id="GO:0005524">
    <property type="term" value="F:ATP binding"/>
    <property type="evidence" value="ECO:0007669"/>
    <property type="project" value="UniProtKB-KW"/>
</dbReference>
<dbReference type="PANTHER" id="PTHR15004">
    <property type="entry name" value="GLUTAMYL-TRNA(GLN) AMIDOTRANSFERASE SUBUNIT C, MITOCHONDRIAL"/>
    <property type="match status" value="1"/>
</dbReference>
<dbReference type="AlphaFoldDB" id="A0A934KE68"/>
<dbReference type="GO" id="GO:0050567">
    <property type="term" value="F:glutaminyl-tRNA synthase (glutamine-hydrolyzing) activity"/>
    <property type="evidence" value="ECO:0007669"/>
    <property type="project" value="UniProtKB-UniRule"/>
</dbReference>
<dbReference type="EMBL" id="JAEKNQ010000013">
    <property type="protein sequence ID" value="MBJ7602012.1"/>
    <property type="molecule type" value="Genomic_DNA"/>
</dbReference>
<dbReference type="Pfam" id="PF02686">
    <property type="entry name" value="GatC"/>
    <property type="match status" value="1"/>
</dbReference>
<dbReference type="NCBIfam" id="TIGR00135">
    <property type="entry name" value="gatC"/>
    <property type="match status" value="1"/>
</dbReference>
<dbReference type="GO" id="GO:0006450">
    <property type="term" value="P:regulation of translational fidelity"/>
    <property type="evidence" value="ECO:0007669"/>
    <property type="project" value="InterPro"/>
</dbReference>
<organism evidence="2 3">
    <name type="scientific">Candidatus Dormiibacter inghamiae</name>
    <dbReference type="NCBI Taxonomy" id="3127013"/>
    <lineage>
        <taxon>Bacteria</taxon>
        <taxon>Bacillati</taxon>
        <taxon>Candidatus Dormiibacterota</taxon>
        <taxon>Candidatus Dormibacteria</taxon>
        <taxon>Candidatus Dormibacterales</taxon>
        <taxon>Candidatus Dormibacteraceae</taxon>
        <taxon>Candidatus Dormiibacter</taxon>
    </lineage>
</organism>
<proteinExistence type="inferred from homology"/>
<evidence type="ECO:0000313" key="2">
    <source>
        <dbReference type="EMBL" id="MBJ7602012.1"/>
    </source>
</evidence>
<evidence type="ECO:0000256" key="1">
    <source>
        <dbReference type="HAMAP-Rule" id="MF_00122"/>
    </source>
</evidence>
<dbReference type="Proteomes" id="UP000620075">
    <property type="component" value="Unassembled WGS sequence"/>
</dbReference>
<comment type="function">
    <text evidence="1">Allows the formation of correctly charged Asn-tRNA(Asn) or Gln-tRNA(Gln) through the transamidation of misacylated Asp-tRNA(Asn) or Glu-tRNA(Gln) in organisms which lack either or both of asparaginyl-tRNA or glutaminyl-tRNA synthetases. The reaction takes place in the presence of glutamine and ATP through an activated phospho-Asp-tRNA(Asn) or phospho-Glu-tRNA(Gln).</text>
</comment>
<reference evidence="2 3" key="1">
    <citation type="submission" date="2020-10" db="EMBL/GenBank/DDBJ databases">
        <title>Ca. Dormibacterota MAGs.</title>
        <authorList>
            <person name="Montgomery K."/>
        </authorList>
    </citation>
    <scope>NUCLEOTIDE SEQUENCE [LARGE SCALE GENOMIC DNA]</scope>
    <source>
        <strain evidence="2">SC8811_S16_3</strain>
    </source>
</reference>
<protein>
    <recommendedName>
        <fullName evidence="1">Aspartyl/glutamyl-tRNA(Asn/Gln) amidotransferase subunit C</fullName>
        <shortName evidence="1">Asp/Glu-ADT subunit C</shortName>
        <ecNumber evidence="1">6.3.5.-</ecNumber>
    </recommendedName>
</protein>
<dbReference type="SUPFAM" id="SSF141000">
    <property type="entry name" value="Glu-tRNAGln amidotransferase C subunit"/>
    <property type="match status" value="1"/>
</dbReference>
<comment type="subunit">
    <text evidence="1">Heterotrimer of A, B and C subunits.</text>
</comment>
<keyword evidence="1" id="KW-0436">Ligase</keyword>
<accession>A0A934KE68</accession>
<keyword evidence="1" id="KW-0648">Protein biosynthesis</keyword>
<sequence length="98" mass="10754">MLSREDVRHVALLARLGLEPAEEEFYAAQLGGILAHIDRLREVDTEAIPPTAQVVPLANRLRQDEPLPRLSPEEALANAPEARDGYFVVKAIQDSGDA</sequence>
<evidence type="ECO:0000313" key="3">
    <source>
        <dbReference type="Proteomes" id="UP000620075"/>
    </source>
</evidence>
<gene>
    <name evidence="1 2" type="primary">gatC</name>
    <name evidence="2" type="ORF">JF888_02250</name>
</gene>
<name>A0A934KE68_9BACT</name>
<dbReference type="GO" id="GO:0070681">
    <property type="term" value="P:glutaminyl-tRNAGln biosynthesis via transamidation"/>
    <property type="evidence" value="ECO:0007669"/>
    <property type="project" value="TreeGrafter"/>
</dbReference>
<dbReference type="EC" id="6.3.5.-" evidence="1"/>
<comment type="catalytic activity">
    <reaction evidence="1">
        <text>L-aspartyl-tRNA(Asn) + L-glutamine + ATP + H2O = L-asparaginyl-tRNA(Asn) + L-glutamate + ADP + phosphate + 2 H(+)</text>
        <dbReference type="Rhea" id="RHEA:14513"/>
        <dbReference type="Rhea" id="RHEA-COMP:9674"/>
        <dbReference type="Rhea" id="RHEA-COMP:9677"/>
        <dbReference type="ChEBI" id="CHEBI:15377"/>
        <dbReference type="ChEBI" id="CHEBI:15378"/>
        <dbReference type="ChEBI" id="CHEBI:29985"/>
        <dbReference type="ChEBI" id="CHEBI:30616"/>
        <dbReference type="ChEBI" id="CHEBI:43474"/>
        <dbReference type="ChEBI" id="CHEBI:58359"/>
        <dbReference type="ChEBI" id="CHEBI:78515"/>
        <dbReference type="ChEBI" id="CHEBI:78516"/>
        <dbReference type="ChEBI" id="CHEBI:456216"/>
    </reaction>
</comment>
<comment type="similarity">
    <text evidence="1">Belongs to the GatC family.</text>
</comment>
<dbReference type="RefSeq" id="WP_338176401.1">
    <property type="nucleotide sequence ID" value="NZ_JAEKNQ010000013.1"/>
</dbReference>
<dbReference type="PANTHER" id="PTHR15004:SF0">
    <property type="entry name" value="GLUTAMYL-TRNA(GLN) AMIDOTRANSFERASE SUBUNIT C, MITOCHONDRIAL"/>
    <property type="match status" value="1"/>
</dbReference>
<dbReference type="InterPro" id="IPR003837">
    <property type="entry name" value="GatC"/>
</dbReference>
<keyword evidence="1" id="KW-0067">ATP-binding</keyword>